<feature type="domain" description="Sporulation initiation factor Spo0A C-terminal" evidence="1">
    <location>
        <begin position="130"/>
        <end position="222"/>
    </location>
</feature>
<dbReference type="SUPFAM" id="SSF46894">
    <property type="entry name" value="C-terminal effector domain of the bipartite response regulators"/>
    <property type="match status" value="1"/>
</dbReference>
<keyword evidence="2" id="KW-0648">Protein biosynthesis</keyword>
<protein>
    <submittedName>
        <fullName evidence="2">Sporulation initiation factor Spo0A-like protein</fullName>
    </submittedName>
</protein>
<dbReference type="InterPro" id="IPR014879">
    <property type="entry name" value="Spo0A_C"/>
</dbReference>
<dbReference type="AlphaFoldDB" id="A0A315Y0C5"/>
<dbReference type="GO" id="GO:0003743">
    <property type="term" value="F:translation initiation factor activity"/>
    <property type="evidence" value="ECO:0007669"/>
    <property type="project" value="UniProtKB-KW"/>
</dbReference>
<proteinExistence type="predicted"/>
<organism evidence="2 3">
    <name type="scientific">Ruminococcus flavefaciens</name>
    <dbReference type="NCBI Taxonomy" id="1265"/>
    <lineage>
        <taxon>Bacteria</taxon>
        <taxon>Bacillati</taxon>
        <taxon>Bacillota</taxon>
        <taxon>Clostridia</taxon>
        <taxon>Eubacteriales</taxon>
        <taxon>Oscillospiraceae</taxon>
        <taxon>Ruminococcus</taxon>
    </lineage>
</organism>
<evidence type="ECO:0000259" key="1">
    <source>
        <dbReference type="Pfam" id="PF08769"/>
    </source>
</evidence>
<reference evidence="2 3" key="1">
    <citation type="submission" date="2018-05" db="EMBL/GenBank/DDBJ databases">
        <title>The Hungate 1000. A catalogue of reference genomes from the rumen microbiome.</title>
        <authorList>
            <person name="Kelly W."/>
        </authorList>
    </citation>
    <scope>NUCLEOTIDE SEQUENCE [LARGE SCALE GENOMIC DNA]</scope>
    <source>
        <strain evidence="2 3">SAb67</strain>
    </source>
</reference>
<dbReference type="GO" id="GO:0042173">
    <property type="term" value="P:regulation of sporulation resulting in formation of a cellular spore"/>
    <property type="evidence" value="ECO:0007669"/>
    <property type="project" value="InterPro"/>
</dbReference>
<dbReference type="Pfam" id="PF08769">
    <property type="entry name" value="Spo0A_C"/>
    <property type="match status" value="1"/>
</dbReference>
<dbReference type="RefSeq" id="WP_109726182.1">
    <property type="nucleotide sequence ID" value="NZ_QGDI01000004.1"/>
</dbReference>
<dbReference type="OrthoDB" id="1819628at2"/>
<dbReference type="InterPro" id="IPR036388">
    <property type="entry name" value="WH-like_DNA-bd_sf"/>
</dbReference>
<name>A0A315Y0C5_RUMFL</name>
<dbReference type="GO" id="GO:0005509">
    <property type="term" value="F:calcium ion binding"/>
    <property type="evidence" value="ECO:0007669"/>
    <property type="project" value="InterPro"/>
</dbReference>
<dbReference type="GO" id="GO:0003677">
    <property type="term" value="F:DNA binding"/>
    <property type="evidence" value="ECO:0007669"/>
    <property type="project" value="InterPro"/>
</dbReference>
<sequence>MRKNLLIFDSSAAIGRIIAQRCMNAGLTAECCRPAINEMLRRAPFGEYDGILLFTYRADERLLKLVRNAAENGRSVFIGLYTPSAAVRRHFRQAGAEEIFIMPCSVPDICSSILLHLSCGSSAIERIELFLEETGFPRRLSGFHYLAKAAELCINAPHRLWGGMGSIYEETAESFSTSPKLVERAMRNLSSHILENGALTRLTEGRLAEKPTNTELICAVCDMFSRL</sequence>
<evidence type="ECO:0000313" key="2">
    <source>
        <dbReference type="EMBL" id="PWJ13581.1"/>
    </source>
</evidence>
<comment type="caution">
    <text evidence="2">The sequence shown here is derived from an EMBL/GenBank/DDBJ whole genome shotgun (WGS) entry which is preliminary data.</text>
</comment>
<dbReference type="GO" id="GO:0005737">
    <property type="term" value="C:cytoplasm"/>
    <property type="evidence" value="ECO:0007669"/>
    <property type="project" value="InterPro"/>
</dbReference>
<dbReference type="Proteomes" id="UP000245720">
    <property type="component" value="Unassembled WGS sequence"/>
</dbReference>
<dbReference type="GO" id="GO:0003700">
    <property type="term" value="F:DNA-binding transcription factor activity"/>
    <property type="evidence" value="ECO:0007669"/>
    <property type="project" value="InterPro"/>
</dbReference>
<dbReference type="EMBL" id="QGDI01000004">
    <property type="protein sequence ID" value="PWJ13581.1"/>
    <property type="molecule type" value="Genomic_DNA"/>
</dbReference>
<gene>
    <name evidence="2" type="ORF">IE37_01389</name>
</gene>
<dbReference type="Gene3D" id="1.10.10.10">
    <property type="entry name" value="Winged helix-like DNA-binding domain superfamily/Winged helix DNA-binding domain"/>
    <property type="match status" value="1"/>
</dbReference>
<accession>A0A315Y0C5</accession>
<dbReference type="InterPro" id="IPR016032">
    <property type="entry name" value="Sig_transdc_resp-reg_C-effctor"/>
</dbReference>
<keyword evidence="2" id="KW-0396">Initiation factor</keyword>
<evidence type="ECO:0000313" key="3">
    <source>
        <dbReference type="Proteomes" id="UP000245720"/>
    </source>
</evidence>